<feature type="compositionally biased region" description="Low complexity" evidence="1">
    <location>
        <begin position="569"/>
        <end position="584"/>
    </location>
</feature>
<feature type="compositionally biased region" description="Low complexity" evidence="1">
    <location>
        <begin position="1188"/>
        <end position="1203"/>
    </location>
</feature>
<feature type="compositionally biased region" description="Low complexity" evidence="1">
    <location>
        <begin position="713"/>
        <end position="729"/>
    </location>
</feature>
<feature type="compositionally biased region" description="Polar residues" evidence="1">
    <location>
        <begin position="289"/>
        <end position="298"/>
    </location>
</feature>
<feature type="region of interest" description="Disordered" evidence="1">
    <location>
        <begin position="775"/>
        <end position="811"/>
    </location>
</feature>
<feature type="compositionally biased region" description="Low complexity" evidence="1">
    <location>
        <begin position="541"/>
        <end position="558"/>
    </location>
</feature>
<feature type="compositionally biased region" description="Polar residues" evidence="1">
    <location>
        <begin position="784"/>
        <end position="805"/>
    </location>
</feature>
<feature type="domain" description="PH" evidence="2">
    <location>
        <begin position="399"/>
        <end position="537"/>
    </location>
</feature>
<feature type="compositionally biased region" description="Low complexity" evidence="1">
    <location>
        <begin position="236"/>
        <end position="274"/>
    </location>
</feature>
<proteinExistence type="predicted"/>
<feature type="compositionally biased region" description="Polar residues" evidence="1">
    <location>
        <begin position="1153"/>
        <end position="1166"/>
    </location>
</feature>
<feature type="compositionally biased region" description="Low complexity" evidence="1">
    <location>
        <begin position="1994"/>
        <end position="2019"/>
    </location>
</feature>
<feature type="compositionally biased region" description="Low complexity" evidence="1">
    <location>
        <begin position="1269"/>
        <end position="1278"/>
    </location>
</feature>
<evidence type="ECO:0000313" key="3">
    <source>
        <dbReference type="EMBL" id="KAL0057623.1"/>
    </source>
</evidence>
<feature type="region of interest" description="Disordered" evidence="1">
    <location>
        <begin position="1"/>
        <end position="93"/>
    </location>
</feature>
<feature type="compositionally biased region" description="Basic and acidic residues" evidence="1">
    <location>
        <begin position="1561"/>
        <end position="1574"/>
    </location>
</feature>
<feature type="compositionally biased region" description="Low complexity" evidence="1">
    <location>
        <begin position="846"/>
        <end position="877"/>
    </location>
</feature>
<evidence type="ECO:0000259" key="2">
    <source>
        <dbReference type="SMART" id="SM00233"/>
    </source>
</evidence>
<feature type="region of interest" description="Disordered" evidence="1">
    <location>
        <begin position="1459"/>
        <end position="1484"/>
    </location>
</feature>
<feature type="compositionally biased region" description="Low complexity" evidence="1">
    <location>
        <begin position="194"/>
        <end position="215"/>
    </location>
</feature>
<feature type="region of interest" description="Disordered" evidence="1">
    <location>
        <begin position="964"/>
        <end position="983"/>
    </location>
</feature>
<comment type="caution">
    <text evidence="3">The sequence shown here is derived from an EMBL/GenBank/DDBJ whole genome shotgun (WGS) entry which is preliminary data.</text>
</comment>
<feature type="region of interest" description="Disordered" evidence="1">
    <location>
        <begin position="604"/>
        <end position="632"/>
    </location>
</feature>
<feature type="compositionally biased region" description="Low complexity" evidence="1">
    <location>
        <begin position="1595"/>
        <end position="1607"/>
    </location>
</feature>
<dbReference type="InterPro" id="IPR001849">
    <property type="entry name" value="PH_domain"/>
</dbReference>
<organism evidence="3 4">
    <name type="scientific">Marasmius tenuissimus</name>
    <dbReference type="NCBI Taxonomy" id="585030"/>
    <lineage>
        <taxon>Eukaryota</taxon>
        <taxon>Fungi</taxon>
        <taxon>Dikarya</taxon>
        <taxon>Basidiomycota</taxon>
        <taxon>Agaricomycotina</taxon>
        <taxon>Agaricomycetes</taxon>
        <taxon>Agaricomycetidae</taxon>
        <taxon>Agaricales</taxon>
        <taxon>Marasmiineae</taxon>
        <taxon>Marasmiaceae</taxon>
        <taxon>Marasmius</taxon>
    </lineage>
</organism>
<sequence>MYRLSRSPRTDTRSFSDDSYEDSNSIDEVEATLNNLDDELDDTEQAVSTWSSSSSNPPGQAPSSYSSTGYGSYTGTGSYSYTATPSGFSGSQSFSSLPTLLGSHSPILSQIPRYPPPSNDPRIRLSHITERTERTESRPVSGVSSQGTTIPARPRSAFVLRSPGGHGRSTTDPGVRDLPPPGRANELIGLFEATSSTGSGSRSSSPTKLSATSSSYTRSQTPTATYSTLLSPPLRPSTATGASTFTSTGFTPTTLTTFTPTATQTGTATGSGTTEHAPGNTLRRPEQTAPRSPLSSVRNIVALWKERTPTKGHARGGSVSSASVSPTPESRQLRRDSETPVAGPSTRPGEGDGLFDLRRRASGRMSGEGDRQSAASGNSVGIDVGELSRFLGGNSNETPLHLGNLYYLNVHTSPPFLWQRCQALLFRNTLLLSWIAPTSSGERAPMGRAVVQLDLMNCLTVESALSLSHPRARDDVGAIAAREQDATSRSRGESDAMVDSLVPFWMVYGDGVERLACESLVERQRWIGRIWEAINNPPTPLSRTPSLTPSFTRSRSPTGSIRTIMSVESRSSASTASSSASAGSRSTVFVPPIADIPEIDDMYASESGRSGRTSPSKASSASSGKYVSFSDEERGVRRRSSVFMSSHHDRTVDDTVISGDDYIYPGDSRAITGRRSSTRLRRSGSMTDLGNDFQTNRRYVGSSGEEEEERFLSASSGTPRSSRYSSADSYDSRTRSYTETFTPSGSGTYTAPYIKAGVSETTGYTGYTQSGTGSWTGTNGRTVTGITSDTRGPTSTLSYRGTESASMLGDSHDSGTYTGTYAYTESPYTRTTAFTGSPYTATNTLTYASSPYTRSTSPYSSSTPYTYTPTTTTTSLSRTREVRRRARTSSFGHSSSGRSGASGSGSGYQPSGSDETSDKENGSISGTGPLSGNRSSETGYDICPSSDLSELTGRTITYTSTSIDTTIPLPSIPASVRDSGDENFATAPSASEYASARSPSIASFESLPSIPSLYSTASEGSLEDYKTASEPATTRSQSTRFQTAELCPSELGVIPSEQSTPRVSTSEIELLTDVEEPPIVVRSPPSVATISSLISTAIPSPRAASISISMVTDEPVRPEDVPLPSSVASESEIQISPSPSTATSIPLPPPSTETSIELTRSPSVPSESALPETIEDVSSIHFTDSIESTAPPTSAQPPTTSVALTPTEASSSVITASSPYSSTPYSSTSSSELQSLQVPTSVAPTAVRVRRRTLTTESSLTPTIPPTLPSTTVPSEPASSPPASPRWASETNISFDSSQLLPSPSMRSVALQEGPDHSFETSFLRATASQSSIDRISTIPETPTVTSIGRVPSHEFELSRVLPPPPSLDLPSEATTPSSLVFTEPSLLGVMLSRSVSRTSVSSSLITSSSPIEVDSDEGRTASIDRMSQISTEPSLLATPRSSARSVASVHSLATTPSVSVSISTPRGDTPSTRSTLRTIPSESSPYLGSIASYSIEGGQPSEPKGPDYSRELNELIDELRRYDQNRGDENREMGHTLHDLQSELRNIADFLHQPPTRYAEERIGTSDSGREVSRGVSLTRPRGPREPVYSVDLPPLSGSRSVSGLSRATSSASSMSFLSSHHSEDWELYGTSRADSPIPTFSDGSSPSLTSSSFTSTSSAPSPSTISDSLQVPASVTPTPPPISTSPSTISTVVPPSAPNPIPLLGEIREQVRALWDGQLSTNHLLDQLRERPTPTFDNTQLLDRLNRVEGLLHQLAEQSRQPLPQPAPVIVDRPVMMPQPPPPPTTDDRDAAETISDLDIDELLRNWSSGRPALAPMPRHQVPSGPTLAQQLDQILSQAERPSGPPIHHPEAVRSIRSLSIIVPGEGTPSPPIDITIPLPDRVYTAPPPSSYMHIPHPATRRQPVVPEEPEDQHHAQQPAAPPPAFRQQAPPPATPITEMADPGREREEATPTPTQTRPLRHPGPPPQPIPYPGTEAGRRTAPPTVLGGRTSPSGPSWYYPPGHTEVEPQGPIVGPSGVPPPGMFRTTPTDQQQPPPPPGQPGAGQGAQGGYAYVPMPSGPVVVPGLDRLLEQNDAIRDVIVNNGMQTRELLRYMSDLNRWLEQDVTDRQRELRGVLANINDLREQMEHLMQGGRPRSMDDGSGTTISSEEESIHPPMTAPVPSMAGQPIGFFPHFPQVQEPPVIPHQATGFGQQEPPIIPGVVPQTTGGVGAMGQPQFPQPLVIHQPGGHGPAPVIPMDGLGQPPMGMPVPHTGVPMTGVDAPFIPEQSHFPPPTVTHIPVQQMSPSGGGSSRSPPIVTITPTMRPGSPRHPDVSGAPAPIVINVPPSGQPGQPGAIPPMMVPPPGMPITAPMYPVPPPGETVIRLEGSPLQAPDQAPDREAGAQAAGQAVVQQRFTITPAPAVRGDLAEQGAPDELAIRALRVVGGKIKLLAQRSYRCLLPGSHNLNTTSIMFLGPALVLARTVAPEAGPLHPSLSLAKLHMVLAVYP</sequence>
<feature type="compositionally biased region" description="Low complexity" evidence="1">
    <location>
        <begin position="1129"/>
        <end position="1145"/>
    </location>
</feature>
<reference evidence="3 4" key="1">
    <citation type="submission" date="2024-05" db="EMBL/GenBank/DDBJ databases">
        <title>A draft genome resource for the thread blight pathogen Marasmius tenuissimus strain MS-2.</title>
        <authorList>
            <person name="Yulfo-Soto G.E."/>
            <person name="Baruah I.K."/>
            <person name="Amoako-Attah I."/>
            <person name="Bukari Y."/>
            <person name="Meinhardt L.W."/>
            <person name="Bailey B.A."/>
            <person name="Cohen S.P."/>
        </authorList>
    </citation>
    <scope>NUCLEOTIDE SEQUENCE [LARGE SCALE GENOMIC DNA]</scope>
    <source>
        <strain evidence="3 4">MS-2</strain>
    </source>
</reference>
<feature type="region of interest" description="Disordered" evidence="1">
    <location>
        <begin position="1186"/>
        <end position="1232"/>
    </location>
</feature>
<feature type="region of interest" description="Disordered" evidence="1">
    <location>
        <begin position="1114"/>
        <end position="1170"/>
    </location>
</feature>
<feature type="compositionally biased region" description="Low complexity" evidence="1">
    <location>
        <begin position="48"/>
        <end position="93"/>
    </location>
</feature>
<dbReference type="Proteomes" id="UP001437256">
    <property type="component" value="Unassembled WGS sequence"/>
</dbReference>
<feature type="compositionally biased region" description="Polar residues" evidence="1">
    <location>
        <begin position="216"/>
        <end position="230"/>
    </location>
</feature>
<feature type="region of interest" description="Disordered" evidence="1">
    <location>
        <begin position="1638"/>
        <end position="1696"/>
    </location>
</feature>
<evidence type="ECO:0000256" key="1">
    <source>
        <dbReference type="SAM" id="MobiDB-lite"/>
    </source>
</evidence>
<feature type="region of interest" description="Disordered" evidence="1">
    <location>
        <begin position="129"/>
        <end position="356"/>
    </location>
</feature>
<feature type="region of interest" description="Disordered" evidence="1">
    <location>
        <begin position="1889"/>
        <end position="2052"/>
    </location>
</feature>
<feature type="region of interest" description="Disordered" evidence="1">
    <location>
        <begin position="1330"/>
        <end position="1351"/>
    </location>
</feature>
<feature type="region of interest" description="Disordered" evidence="1">
    <location>
        <begin position="2134"/>
        <end position="2157"/>
    </location>
</feature>
<feature type="compositionally biased region" description="Polar residues" evidence="1">
    <location>
        <begin position="1470"/>
        <end position="1484"/>
    </location>
</feature>
<keyword evidence="4" id="KW-1185">Reference proteome</keyword>
<feature type="compositionally biased region" description="Polar residues" evidence="1">
    <location>
        <begin position="686"/>
        <end position="697"/>
    </location>
</feature>
<feature type="compositionally biased region" description="Pro residues" evidence="1">
    <location>
        <begin position="1964"/>
        <end position="1974"/>
    </location>
</feature>
<accession>A0ABR2Z8L3</accession>
<feature type="compositionally biased region" description="Low complexity" evidence="1">
    <location>
        <begin position="1641"/>
        <end position="1678"/>
    </location>
</feature>
<gene>
    <name evidence="3" type="ORF">AAF712_015724</name>
</gene>
<evidence type="ECO:0000313" key="4">
    <source>
        <dbReference type="Proteomes" id="UP001437256"/>
    </source>
</evidence>
<feature type="compositionally biased region" description="Acidic residues" evidence="1">
    <location>
        <begin position="18"/>
        <end position="44"/>
    </location>
</feature>
<feature type="compositionally biased region" description="Polar residues" evidence="1">
    <location>
        <begin position="922"/>
        <end position="938"/>
    </location>
</feature>
<feature type="compositionally biased region" description="Polar residues" evidence="1">
    <location>
        <begin position="1207"/>
        <end position="1216"/>
    </location>
</feature>
<feature type="compositionally biased region" description="Polar residues" evidence="1">
    <location>
        <begin position="738"/>
        <end position="749"/>
    </location>
</feature>
<feature type="region of interest" description="Disordered" evidence="1">
    <location>
        <begin position="1249"/>
        <end position="1289"/>
    </location>
</feature>
<dbReference type="EMBL" id="JBBXMP010000477">
    <property type="protein sequence ID" value="KAL0057623.1"/>
    <property type="molecule type" value="Genomic_DNA"/>
</dbReference>
<feature type="region of interest" description="Disordered" evidence="1">
    <location>
        <begin position="1561"/>
        <end position="1607"/>
    </location>
</feature>
<protein>
    <recommendedName>
        <fullName evidence="2">PH domain-containing protein</fullName>
    </recommendedName>
</protein>
<feature type="compositionally biased region" description="Low complexity" evidence="1">
    <location>
        <begin position="1686"/>
        <end position="1696"/>
    </location>
</feature>
<feature type="compositionally biased region" description="Low complexity" evidence="1">
    <location>
        <begin position="1217"/>
        <end position="1231"/>
    </location>
</feature>
<name>A0ABR2Z8L3_9AGAR</name>
<feature type="compositionally biased region" description="Low complexity" evidence="1">
    <location>
        <begin position="888"/>
        <end position="899"/>
    </location>
</feature>
<feature type="compositionally biased region" description="Polar residues" evidence="1">
    <location>
        <begin position="1330"/>
        <end position="1347"/>
    </location>
</feature>
<feature type="compositionally biased region" description="Low complexity" evidence="1">
    <location>
        <begin position="610"/>
        <end position="629"/>
    </location>
</feature>
<feature type="region of interest" description="Disordered" evidence="1">
    <location>
        <begin position="675"/>
        <end position="751"/>
    </location>
</feature>
<feature type="compositionally biased region" description="Polar residues" evidence="1">
    <location>
        <begin position="559"/>
        <end position="568"/>
    </location>
</feature>
<feature type="region of interest" description="Disordered" evidence="1">
    <location>
        <begin position="537"/>
        <end position="584"/>
    </location>
</feature>
<dbReference type="SMART" id="SM00233">
    <property type="entry name" value="PH"/>
    <property type="match status" value="1"/>
</dbReference>
<feature type="compositionally biased region" description="Pro residues" evidence="1">
    <location>
        <begin position="1922"/>
        <end position="1937"/>
    </location>
</feature>
<feature type="region of interest" description="Disordered" evidence="1">
    <location>
        <begin position="1406"/>
        <end position="1441"/>
    </location>
</feature>
<feature type="compositionally biased region" description="Low complexity" evidence="1">
    <location>
        <begin position="316"/>
        <end position="330"/>
    </location>
</feature>
<feature type="region of interest" description="Disordered" evidence="1">
    <location>
        <begin position="844"/>
        <end position="948"/>
    </location>
</feature>